<dbReference type="Proteomes" id="UP000198744">
    <property type="component" value="Unassembled WGS sequence"/>
</dbReference>
<dbReference type="InterPro" id="IPR004563">
    <property type="entry name" value="Apolipo_AcylTrfase"/>
</dbReference>
<feature type="transmembrane region" description="Helical" evidence="9">
    <location>
        <begin position="20"/>
        <end position="47"/>
    </location>
</feature>
<keyword evidence="12" id="KW-1185">Reference proteome</keyword>
<comment type="similarity">
    <text evidence="2 9">Belongs to the CN hydrolase family. Apolipoprotein N-acyltransferase subfamily.</text>
</comment>
<keyword evidence="4 9" id="KW-0808">Transferase</keyword>
<evidence type="ECO:0000256" key="4">
    <source>
        <dbReference type="ARBA" id="ARBA00022679"/>
    </source>
</evidence>
<dbReference type="PANTHER" id="PTHR38686:SF1">
    <property type="entry name" value="APOLIPOPROTEIN N-ACYLTRANSFERASE"/>
    <property type="match status" value="1"/>
</dbReference>
<reference evidence="11 12" key="1">
    <citation type="submission" date="2016-10" db="EMBL/GenBank/DDBJ databases">
        <authorList>
            <person name="de Groot N.N."/>
        </authorList>
    </citation>
    <scope>NUCLEOTIDE SEQUENCE [LARGE SCALE GENOMIC DNA]</scope>
    <source>
        <strain evidence="11 12">DSM 8423</strain>
    </source>
</reference>
<keyword evidence="8 9" id="KW-0012">Acyltransferase</keyword>
<dbReference type="UniPathway" id="UPA00666"/>
<dbReference type="InterPro" id="IPR036526">
    <property type="entry name" value="C-N_Hydrolase_sf"/>
</dbReference>
<feature type="transmembrane region" description="Helical" evidence="9">
    <location>
        <begin position="121"/>
        <end position="141"/>
    </location>
</feature>
<sequence length="521" mass="58774">MKLSYWLLSKKPVLPAFLSSLLLLLSFPKYGTGLFAWIALVPFLYSLRGKTVSQGAATGFWIGMVFYVGLIYWIVYVIVVYGNLPYFAGIVLMLLLAAYLSLYFGLFAAGIIYLKNKEVPLILSAPLLWVILEFTKSNLFAGFPWENLAHSQYLYSRIIQIADLAGGYGISFLIVLINVILYDLLTLRKKKKIVLMEAALGMAVVCSVYFYGIVREKQIEQAMNKASAIHVSLIQGNIDQSVKWSVPYQKDTIEIYQSMSISAGRNHSPGMIIWPETAVPFYFQDVDDMHRRIASLAPQTGNWLLFGSPSYSDDEGNLSFSNTAFLLSPDGMTVAQYNKVHLVPYGEYVPLRRFFPFIEKLTAGIGDFKSGEGFFPIAADSRKIGVLICYEGILAEAGRAYKRRGAELFVNITNDAWFGNTSAPYQHLSMTVFRAVENRLFLARAANTGISAIIDPMGKILKKTEIFERKILQGEIKYLGISTLYSKYGDVFVYICFTLLISIYFLSEKRRIRCLKIYRQP</sequence>
<dbReference type="PROSITE" id="PS50263">
    <property type="entry name" value="CN_HYDROLASE"/>
    <property type="match status" value="1"/>
</dbReference>
<comment type="pathway">
    <text evidence="9">Protein modification; lipoprotein biosynthesis (N-acyl transfer).</text>
</comment>
<dbReference type="NCBIfam" id="TIGR00546">
    <property type="entry name" value="lnt"/>
    <property type="match status" value="1"/>
</dbReference>
<keyword evidence="6 9" id="KW-1133">Transmembrane helix</keyword>
<evidence type="ECO:0000256" key="8">
    <source>
        <dbReference type="ARBA" id="ARBA00023315"/>
    </source>
</evidence>
<evidence type="ECO:0000256" key="5">
    <source>
        <dbReference type="ARBA" id="ARBA00022692"/>
    </source>
</evidence>
<dbReference type="STRING" id="43775.SAMN04489760_11046"/>
<keyword evidence="11" id="KW-0449">Lipoprotein</keyword>
<dbReference type="GO" id="GO:0042158">
    <property type="term" value="P:lipoprotein biosynthetic process"/>
    <property type="evidence" value="ECO:0007669"/>
    <property type="project" value="UniProtKB-UniRule"/>
</dbReference>
<evidence type="ECO:0000256" key="7">
    <source>
        <dbReference type="ARBA" id="ARBA00023136"/>
    </source>
</evidence>
<evidence type="ECO:0000259" key="10">
    <source>
        <dbReference type="PROSITE" id="PS50263"/>
    </source>
</evidence>
<dbReference type="SUPFAM" id="SSF56317">
    <property type="entry name" value="Carbon-nitrogen hydrolase"/>
    <property type="match status" value="1"/>
</dbReference>
<keyword evidence="5 9" id="KW-0812">Transmembrane</keyword>
<dbReference type="InterPro" id="IPR045378">
    <property type="entry name" value="LNT_N"/>
</dbReference>
<dbReference type="OrthoDB" id="9804277at2"/>
<dbReference type="EMBL" id="FOBS01000010">
    <property type="protein sequence ID" value="SEM31589.1"/>
    <property type="molecule type" value="Genomic_DNA"/>
</dbReference>
<dbReference type="InterPro" id="IPR003010">
    <property type="entry name" value="C-N_Hydrolase"/>
</dbReference>
<dbReference type="Pfam" id="PF20154">
    <property type="entry name" value="LNT_N"/>
    <property type="match status" value="1"/>
</dbReference>
<feature type="transmembrane region" description="Helical" evidence="9">
    <location>
        <begin position="161"/>
        <end position="181"/>
    </location>
</feature>
<comment type="function">
    <text evidence="9">Catalyzes the phospholipid dependent N-acylation of the N-terminal cysteine of apolipoprotein, the last step in lipoprotein maturation.</text>
</comment>
<evidence type="ECO:0000313" key="12">
    <source>
        <dbReference type="Proteomes" id="UP000198744"/>
    </source>
</evidence>
<comment type="catalytic activity">
    <reaction evidence="9">
        <text>N-terminal S-1,2-diacyl-sn-glyceryl-L-cysteinyl-[lipoprotein] + a glycerophospholipid = N-acyl-S-1,2-diacyl-sn-glyceryl-L-cysteinyl-[lipoprotein] + a 2-acyl-sn-glycero-3-phospholipid + H(+)</text>
        <dbReference type="Rhea" id="RHEA:48228"/>
        <dbReference type="Rhea" id="RHEA-COMP:14681"/>
        <dbReference type="Rhea" id="RHEA-COMP:14684"/>
        <dbReference type="ChEBI" id="CHEBI:15378"/>
        <dbReference type="ChEBI" id="CHEBI:136912"/>
        <dbReference type="ChEBI" id="CHEBI:140656"/>
        <dbReference type="ChEBI" id="CHEBI:140657"/>
        <dbReference type="ChEBI" id="CHEBI:140660"/>
        <dbReference type="EC" id="2.3.1.269"/>
    </reaction>
</comment>
<dbReference type="CDD" id="cd07571">
    <property type="entry name" value="ALP_N-acyl_transferase"/>
    <property type="match status" value="1"/>
</dbReference>
<evidence type="ECO:0000313" key="11">
    <source>
        <dbReference type="EMBL" id="SEM31589.1"/>
    </source>
</evidence>
<evidence type="ECO:0000256" key="1">
    <source>
        <dbReference type="ARBA" id="ARBA00004651"/>
    </source>
</evidence>
<dbReference type="Gene3D" id="3.60.110.10">
    <property type="entry name" value="Carbon-nitrogen hydrolase"/>
    <property type="match status" value="1"/>
</dbReference>
<keyword evidence="3 9" id="KW-1003">Cell membrane</keyword>
<name>A0A1H7XEW6_9BACT</name>
<dbReference type="GO" id="GO:0005886">
    <property type="term" value="C:plasma membrane"/>
    <property type="evidence" value="ECO:0007669"/>
    <property type="project" value="UniProtKB-SubCell"/>
</dbReference>
<dbReference type="HAMAP" id="MF_01148">
    <property type="entry name" value="Lnt"/>
    <property type="match status" value="1"/>
</dbReference>
<feature type="transmembrane region" description="Helical" evidence="9">
    <location>
        <begin position="193"/>
        <end position="214"/>
    </location>
</feature>
<proteinExistence type="inferred from homology"/>
<keyword evidence="7 9" id="KW-0472">Membrane</keyword>
<organism evidence="11 12">
    <name type="scientific">Syntrophus gentianae</name>
    <dbReference type="NCBI Taxonomy" id="43775"/>
    <lineage>
        <taxon>Bacteria</taxon>
        <taxon>Pseudomonadati</taxon>
        <taxon>Thermodesulfobacteriota</taxon>
        <taxon>Syntrophia</taxon>
        <taxon>Syntrophales</taxon>
        <taxon>Syntrophaceae</taxon>
        <taxon>Syntrophus</taxon>
    </lineage>
</organism>
<evidence type="ECO:0000256" key="6">
    <source>
        <dbReference type="ARBA" id="ARBA00022989"/>
    </source>
</evidence>
<feature type="transmembrane region" description="Helical" evidence="9">
    <location>
        <begin position="491"/>
        <end position="507"/>
    </location>
</feature>
<protein>
    <recommendedName>
        <fullName evidence="9">Apolipoprotein N-acyltransferase</fullName>
        <shortName evidence="9">ALP N-acyltransferase</shortName>
        <ecNumber evidence="9">2.3.1.269</ecNumber>
    </recommendedName>
</protein>
<dbReference type="PANTHER" id="PTHR38686">
    <property type="entry name" value="APOLIPOPROTEIN N-ACYLTRANSFERASE"/>
    <property type="match status" value="1"/>
</dbReference>
<accession>A0A1H7XEW6</accession>
<evidence type="ECO:0000256" key="3">
    <source>
        <dbReference type="ARBA" id="ARBA00022475"/>
    </source>
</evidence>
<feature type="transmembrane region" description="Helical" evidence="9">
    <location>
        <begin position="87"/>
        <end position="114"/>
    </location>
</feature>
<dbReference type="AlphaFoldDB" id="A0A1H7XEW6"/>
<gene>
    <name evidence="9" type="primary">lnt</name>
    <name evidence="11" type="ORF">SAMN04489760_11046</name>
</gene>
<comment type="subcellular location">
    <subcellularLocation>
        <location evidence="1 9">Cell membrane</location>
        <topology evidence="1 9">Multi-pass membrane protein</topology>
    </subcellularLocation>
</comment>
<dbReference type="EC" id="2.3.1.269" evidence="9"/>
<dbReference type="Pfam" id="PF00795">
    <property type="entry name" value="CN_hydrolase"/>
    <property type="match status" value="1"/>
</dbReference>
<evidence type="ECO:0000256" key="2">
    <source>
        <dbReference type="ARBA" id="ARBA00010065"/>
    </source>
</evidence>
<evidence type="ECO:0000256" key="9">
    <source>
        <dbReference type="HAMAP-Rule" id="MF_01148"/>
    </source>
</evidence>
<feature type="domain" description="CN hydrolase" evidence="10">
    <location>
        <begin position="234"/>
        <end position="478"/>
    </location>
</feature>
<dbReference type="GO" id="GO:0016410">
    <property type="term" value="F:N-acyltransferase activity"/>
    <property type="evidence" value="ECO:0007669"/>
    <property type="project" value="UniProtKB-UniRule"/>
</dbReference>
<feature type="transmembrane region" description="Helical" evidence="9">
    <location>
        <begin position="59"/>
        <end position="81"/>
    </location>
</feature>
<dbReference type="RefSeq" id="WP_093883275.1">
    <property type="nucleotide sequence ID" value="NZ_FOBS01000010.1"/>
</dbReference>